<reference evidence="1" key="1">
    <citation type="submission" date="2021-01" db="EMBL/GenBank/DDBJ databases">
        <authorList>
            <consortium name="Genoscope - CEA"/>
            <person name="William W."/>
        </authorList>
    </citation>
    <scope>NUCLEOTIDE SEQUENCE</scope>
</reference>
<dbReference type="AlphaFoldDB" id="A0A8S1VXF8"/>
<gene>
    <name evidence="1" type="ORF">PPENT_87.1.T0790024</name>
</gene>
<keyword evidence="2" id="KW-1185">Reference proteome</keyword>
<comment type="caution">
    <text evidence="1">The sequence shown here is derived from an EMBL/GenBank/DDBJ whole genome shotgun (WGS) entry which is preliminary data.</text>
</comment>
<organism evidence="1 2">
    <name type="scientific">Paramecium pentaurelia</name>
    <dbReference type="NCBI Taxonomy" id="43138"/>
    <lineage>
        <taxon>Eukaryota</taxon>
        <taxon>Sar</taxon>
        <taxon>Alveolata</taxon>
        <taxon>Ciliophora</taxon>
        <taxon>Intramacronucleata</taxon>
        <taxon>Oligohymenophorea</taxon>
        <taxon>Peniculida</taxon>
        <taxon>Parameciidae</taxon>
        <taxon>Paramecium</taxon>
    </lineage>
</organism>
<evidence type="ECO:0000313" key="1">
    <source>
        <dbReference type="EMBL" id="CAD8182608.1"/>
    </source>
</evidence>
<sequence>MQLTQGSIQRTINLDIFREQLGISITSEKQQLSQIQKQHQLKRTITEDET</sequence>
<dbReference type="Proteomes" id="UP000689195">
    <property type="component" value="Unassembled WGS sequence"/>
</dbReference>
<evidence type="ECO:0000313" key="2">
    <source>
        <dbReference type="Proteomes" id="UP000689195"/>
    </source>
</evidence>
<proteinExistence type="predicted"/>
<protein>
    <submittedName>
        <fullName evidence="1">Uncharacterized protein</fullName>
    </submittedName>
</protein>
<dbReference type="EMBL" id="CAJJDO010000079">
    <property type="protein sequence ID" value="CAD8182608.1"/>
    <property type="molecule type" value="Genomic_DNA"/>
</dbReference>
<name>A0A8S1VXF8_9CILI</name>
<accession>A0A8S1VXF8</accession>